<dbReference type="Proteomes" id="UP000037854">
    <property type="component" value="Unassembled WGS sequence"/>
</dbReference>
<dbReference type="PANTHER" id="PTHR42747:SF4">
    <property type="entry name" value="BLR1330 PROTEIN"/>
    <property type="match status" value="1"/>
</dbReference>
<accession>A0ABR5MN34</accession>
<comment type="function">
    <text evidence="1">Nitronate monooxygenase that uses molecular oxygen to catalyze the oxidative denitrification of alkyl nitronates. Acts on propionate 3-nitronate (P3N), the presumed physiological substrate. Probably functions in the detoxification of P3N, a metabolic poison produced by plants and fungi as a defense mechanism.</text>
</comment>
<dbReference type="CDD" id="cd04730">
    <property type="entry name" value="NPD_like"/>
    <property type="match status" value="1"/>
</dbReference>
<dbReference type="Pfam" id="PF03060">
    <property type="entry name" value="NMO"/>
    <property type="match status" value="1"/>
</dbReference>
<dbReference type="RefSeq" id="WP_060667608.1">
    <property type="nucleotide sequence ID" value="NZ_JAHHXM010000001.1"/>
</dbReference>
<keyword evidence="7" id="KW-0503">Monooxygenase</keyword>
<evidence type="ECO:0000313" key="9">
    <source>
        <dbReference type="Proteomes" id="UP000037854"/>
    </source>
</evidence>
<keyword evidence="9" id="KW-1185">Reference proteome</keyword>
<gene>
    <name evidence="8" type="ORF">AFL42_01665</name>
</gene>
<evidence type="ECO:0000256" key="1">
    <source>
        <dbReference type="ARBA" id="ARBA00003535"/>
    </source>
</evidence>
<name>A0ABR5MN34_9BACI</name>
<comment type="caution">
    <text evidence="8">The sequence shown here is derived from an EMBL/GenBank/DDBJ whole genome shotgun (WGS) entry which is preliminary data.</text>
</comment>
<keyword evidence="6" id="KW-0560">Oxidoreductase</keyword>
<organism evidence="8 9">
    <name type="scientific">Oceanobacillus caeni</name>
    <dbReference type="NCBI Taxonomy" id="405946"/>
    <lineage>
        <taxon>Bacteria</taxon>
        <taxon>Bacillati</taxon>
        <taxon>Bacillota</taxon>
        <taxon>Bacilli</taxon>
        <taxon>Bacillales</taxon>
        <taxon>Bacillaceae</taxon>
        <taxon>Oceanobacillus</taxon>
    </lineage>
</organism>
<dbReference type="InterPro" id="IPR004136">
    <property type="entry name" value="NMO"/>
</dbReference>
<evidence type="ECO:0000256" key="4">
    <source>
        <dbReference type="ARBA" id="ARBA00022630"/>
    </source>
</evidence>
<dbReference type="GO" id="GO:0051213">
    <property type="term" value="F:dioxygenase activity"/>
    <property type="evidence" value="ECO:0007669"/>
    <property type="project" value="UniProtKB-KW"/>
</dbReference>
<dbReference type="SUPFAM" id="SSF51412">
    <property type="entry name" value="Inosine monophosphate dehydrogenase (IMPDH)"/>
    <property type="match status" value="1"/>
</dbReference>
<evidence type="ECO:0000256" key="6">
    <source>
        <dbReference type="ARBA" id="ARBA00023002"/>
    </source>
</evidence>
<proteinExistence type="inferred from homology"/>
<evidence type="ECO:0000256" key="7">
    <source>
        <dbReference type="ARBA" id="ARBA00023033"/>
    </source>
</evidence>
<evidence type="ECO:0000256" key="5">
    <source>
        <dbReference type="ARBA" id="ARBA00022643"/>
    </source>
</evidence>
<evidence type="ECO:0000313" key="8">
    <source>
        <dbReference type="EMBL" id="KPH78440.1"/>
    </source>
</evidence>
<comment type="similarity">
    <text evidence="2">Belongs to the nitronate monooxygenase family. NMO class I subfamily.</text>
</comment>
<keyword evidence="5" id="KW-0288">FMN</keyword>
<dbReference type="PANTHER" id="PTHR42747">
    <property type="entry name" value="NITRONATE MONOOXYGENASE-RELATED"/>
    <property type="match status" value="1"/>
</dbReference>
<keyword evidence="8" id="KW-0223">Dioxygenase</keyword>
<evidence type="ECO:0000256" key="3">
    <source>
        <dbReference type="ARBA" id="ARBA00013457"/>
    </source>
</evidence>
<dbReference type="InterPro" id="IPR013785">
    <property type="entry name" value="Aldolase_TIM"/>
</dbReference>
<protein>
    <recommendedName>
        <fullName evidence="3">Probable nitronate monooxygenase</fullName>
    </recommendedName>
</protein>
<keyword evidence="4" id="KW-0285">Flavoprotein</keyword>
<evidence type="ECO:0000256" key="2">
    <source>
        <dbReference type="ARBA" id="ARBA00009881"/>
    </source>
</evidence>
<sequence length="328" mass="36411">MRSEAIERIRNSVDLPVIVAPMFLINNPKMVINSCASGVIGTFPALNARTDEMLEDWMREITSELKRLKQENPDKKIAPWGINFIVHRSNKRYVEDLELIRKYQPPVVITSLGDPGPVVEIVREYDGIVLSDVINIKFAKKAIEKGADGLVLVASGAGGHAGTYNPISFVHEVREFFDGPIALSGGMSKGEDILISEILGADYAYIGTRFIPSEESMAQARYKEMLVESSIEDIVYTDAFSGIHANYLIPSIEGMGLDPNNLKKKDKIDFSELRNKEVKAWKDIWGAGQGIGPITKVQTVAEIVEELKEGYEQAIKEVAEKSLKTLQK</sequence>
<reference evidence="8 9" key="1">
    <citation type="submission" date="2015-07" db="EMBL/GenBank/DDBJ databases">
        <title>High-quality draft genome sequence of Oceanobacillus caeni HM6, a bacillus isolated from a human feces.</title>
        <authorList>
            <person name="Kumar J."/>
            <person name="Verma M.K."/>
            <person name="Pandey R."/>
            <person name="Bhambi M."/>
            <person name="Chauhan N."/>
        </authorList>
    </citation>
    <scope>NUCLEOTIDE SEQUENCE [LARGE SCALE GENOMIC DNA]</scope>
    <source>
        <strain evidence="8 9">HM6</strain>
    </source>
</reference>
<dbReference type="Gene3D" id="3.20.20.70">
    <property type="entry name" value="Aldolase class I"/>
    <property type="match status" value="1"/>
</dbReference>
<dbReference type="EMBL" id="LGTK01000003">
    <property type="protein sequence ID" value="KPH78440.1"/>
    <property type="molecule type" value="Genomic_DNA"/>
</dbReference>